<dbReference type="GO" id="GO:0006508">
    <property type="term" value="P:proteolysis"/>
    <property type="evidence" value="ECO:0007669"/>
    <property type="project" value="InterPro"/>
</dbReference>
<evidence type="ECO:0000256" key="1">
    <source>
        <dbReference type="SAM" id="Coils"/>
    </source>
</evidence>
<reference evidence="3 4" key="1">
    <citation type="submission" date="2019-10" db="EMBL/GenBank/DDBJ databases">
        <title>Whole genome shotgun sequence of Acrocarpospora macrocephala NBRC 16266.</title>
        <authorList>
            <person name="Ichikawa N."/>
            <person name="Kimura A."/>
            <person name="Kitahashi Y."/>
            <person name="Komaki H."/>
            <person name="Oguchi A."/>
        </authorList>
    </citation>
    <scope>NUCLEOTIDE SEQUENCE [LARGE SCALE GENOMIC DNA]</scope>
    <source>
        <strain evidence="3 4">NBRC 16266</strain>
    </source>
</reference>
<keyword evidence="4" id="KW-1185">Reference proteome</keyword>
<dbReference type="InterPro" id="IPR011600">
    <property type="entry name" value="Pept_C14_caspase"/>
</dbReference>
<dbReference type="SUPFAM" id="SSF52129">
    <property type="entry name" value="Caspase-like"/>
    <property type="match status" value="1"/>
</dbReference>
<dbReference type="InterPro" id="IPR052039">
    <property type="entry name" value="Caspase-related_regulators"/>
</dbReference>
<dbReference type="PANTHER" id="PTHR22576">
    <property type="entry name" value="MUCOSA ASSOCIATED LYMPHOID TISSUE LYMPHOMA TRANSLOCATION PROTEIN 1/PARACASPASE"/>
    <property type="match status" value="1"/>
</dbReference>
<feature type="domain" description="Peptidase C14 caspase" evidence="2">
    <location>
        <begin position="10"/>
        <end position="219"/>
    </location>
</feature>
<comment type="caution">
    <text evidence="3">The sequence shown here is derived from an EMBL/GenBank/DDBJ whole genome shotgun (WGS) entry which is preliminary data.</text>
</comment>
<organism evidence="3 4">
    <name type="scientific">Acrocarpospora macrocephala</name>
    <dbReference type="NCBI Taxonomy" id="150177"/>
    <lineage>
        <taxon>Bacteria</taxon>
        <taxon>Bacillati</taxon>
        <taxon>Actinomycetota</taxon>
        <taxon>Actinomycetes</taxon>
        <taxon>Streptosporangiales</taxon>
        <taxon>Streptosporangiaceae</taxon>
        <taxon>Acrocarpospora</taxon>
    </lineage>
</organism>
<evidence type="ECO:0000259" key="2">
    <source>
        <dbReference type="Pfam" id="PF00656"/>
    </source>
</evidence>
<evidence type="ECO:0000313" key="3">
    <source>
        <dbReference type="EMBL" id="GES08842.1"/>
    </source>
</evidence>
<evidence type="ECO:0000313" key="4">
    <source>
        <dbReference type="Proteomes" id="UP000331127"/>
    </source>
</evidence>
<proteinExistence type="predicted"/>
<sequence>MTYADPAFSGLRAPAEDAVNLADVLGDPEIGGFSVSSLVDRSAQDIRRSIDDLLSSCGLDDLLLLYLSCHGVLDARGRLYFAATDTHKSHLASTGIESSWLLDQLDECRARRQVLILDCCFSGAFAGRAKGETEIDLRRHLVGHGRGRAVLTASRAGEYSFEGEPLDQGATGSVFTTGLIEGIRSGSADQDKDGYISVEDSYDYAYKYVQRHGAAQTPQRWLFGAEGSIYLARNPVGIPITPIKLPDALYSALTNPYPEVRVGAINVLAGWLLSGDPEQMYTARKELEQISSTDIAKVASVAQSILADSEQQAGSELSAQLSETEDLLRERQRQVEELSRQRDSISDHLGQLRALLNEEPNEAAAITPQNESDWWRD</sequence>
<dbReference type="PANTHER" id="PTHR22576:SF37">
    <property type="entry name" value="MUCOSA-ASSOCIATED LYMPHOID TISSUE LYMPHOMA TRANSLOCATION PROTEIN 1"/>
    <property type="match status" value="1"/>
</dbReference>
<dbReference type="InterPro" id="IPR029030">
    <property type="entry name" value="Caspase-like_dom_sf"/>
</dbReference>
<protein>
    <recommendedName>
        <fullName evidence="2">Peptidase C14 caspase domain-containing protein</fullName>
    </recommendedName>
</protein>
<dbReference type="OrthoDB" id="491589at2"/>
<dbReference type="Pfam" id="PF00656">
    <property type="entry name" value="Peptidase_C14"/>
    <property type="match status" value="1"/>
</dbReference>
<name>A0A5M3WLD1_9ACTN</name>
<accession>A0A5M3WLD1</accession>
<dbReference type="Gene3D" id="3.40.50.1460">
    <property type="match status" value="1"/>
</dbReference>
<dbReference type="AlphaFoldDB" id="A0A5M3WLD1"/>
<dbReference type="Proteomes" id="UP000331127">
    <property type="component" value="Unassembled WGS sequence"/>
</dbReference>
<feature type="coiled-coil region" evidence="1">
    <location>
        <begin position="321"/>
        <end position="348"/>
    </location>
</feature>
<dbReference type="GO" id="GO:0004197">
    <property type="term" value="F:cysteine-type endopeptidase activity"/>
    <property type="evidence" value="ECO:0007669"/>
    <property type="project" value="InterPro"/>
</dbReference>
<gene>
    <name evidence="3" type="ORF">Amac_024380</name>
</gene>
<dbReference type="NCBIfam" id="NF047832">
    <property type="entry name" value="caspase_w_EACC1"/>
    <property type="match status" value="1"/>
</dbReference>
<dbReference type="EMBL" id="BLAE01000012">
    <property type="protein sequence ID" value="GES08842.1"/>
    <property type="molecule type" value="Genomic_DNA"/>
</dbReference>
<keyword evidence="1" id="KW-0175">Coiled coil</keyword>